<dbReference type="AlphaFoldDB" id="A0A381ECM0"/>
<dbReference type="Pfam" id="PF13720">
    <property type="entry name" value="Acetyltransf_11"/>
    <property type="match status" value="1"/>
</dbReference>
<dbReference type="EC" id="2.3.1.129" evidence="7"/>
<evidence type="ECO:0000256" key="1">
    <source>
        <dbReference type="ARBA" id="ARBA00022516"/>
    </source>
</evidence>
<dbReference type="InterPro" id="IPR011004">
    <property type="entry name" value="Trimer_LpxA-like_sf"/>
</dbReference>
<organism evidence="7 8">
    <name type="scientific">Cardiobacterium valvarum</name>
    <dbReference type="NCBI Taxonomy" id="194702"/>
    <lineage>
        <taxon>Bacteria</taxon>
        <taxon>Pseudomonadati</taxon>
        <taxon>Pseudomonadota</taxon>
        <taxon>Gammaproteobacteria</taxon>
        <taxon>Cardiobacteriales</taxon>
        <taxon>Cardiobacteriaceae</taxon>
        <taxon>Cardiobacterium</taxon>
    </lineage>
</organism>
<dbReference type="InterPro" id="IPR037157">
    <property type="entry name" value="Acetyltransf_C_sf"/>
</dbReference>
<reference evidence="7 8" key="1">
    <citation type="submission" date="2018-06" db="EMBL/GenBank/DDBJ databases">
        <authorList>
            <consortium name="Pathogen Informatics"/>
            <person name="Doyle S."/>
        </authorList>
    </citation>
    <scope>NUCLEOTIDE SEQUENCE [LARGE SCALE GENOMIC DNA]</scope>
    <source>
        <strain evidence="7 8">NCTC13294</strain>
    </source>
</reference>
<gene>
    <name evidence="7" type="primary">lpxA</name>
    <name evidence="7" type="ORF">NCTC13294_02038</name>
</gene>
<dbReference type="InterPro" id="IPR010137">
    <property type="entry name" value="Lipid_A_LpxA"/>
</dbReference>
<dbReference type="SUPFAM" id="SSF51161">
    <property type="entry name" value="Trimeric LpxA-like enzymes"/>
    <property type="match status" value="1"/>
</dbReference>
<dbReference type="NCBIfam" id="NF003657">
    <property type="entry name" value="PRK05289.1"/>
    <property type="match status" value="1"/>
</dbReference>
<dbReference type="Proteomes" id="UP000254572">
    <property type="component" value="Unassembled WGS sequence"/>
</dbReference>
<evidence type="ECO:0000256" key="4">
    <source>
        <dbReference type="ARBA" id="ARBA00023098"/>
    </source>
</evidence>
<dbReference type="PANTHER" id="PTHR43480:SF1">
    <property type="entry name" value="ACYL-[ACYL-CARRIER-PROTEIN]--UDP-N-ACETYLGLUCOSAMINE O-ACYLTRANSFERASE, MITOCHONDRIAL-RELATED"/>
    <property type="match status" value="1"/>
</dbReference>
<keyword evidence="5 7" id="KW-0012">Acyltransferase</keyword>
<dbReference type="NCBIfam" id="TIGR01852">
    <property type="entry name" value="lipid_A_lpxA"/>
    <property type="match status" value="1"/>
</dbReference>
<dbReference type="Gene3D" id="2.160.10.10">
    <property type="entry name" value="Hexapeptide repeat proteins"/>
    <property type="match status" value="1"/>
</dbReference>
<dbReference type="RefSeq" id="WP_115612204.1">
    <property type="nucleotide sequence ID" value="NZ_JBHLZC010000003.1"/>
</dbReference>
<protein>
    <submittedName>
        <fullName evidence="7">Acyl-[acyl-carrier-protein]--UDP-N-acetylglucosamine O-acyltransferase</fullName>
        <ecNumber evidence="7">2.3.1.129</ecNumber>
    </submittedName>
</protein>
<proteinExistence type="predicted"/>
<dbReference type="Pfam" id="PF00132">
    <property type="entry name" value="Hexapep"/>
    <property type="match status" value="2"/>
</dbReference>
<dbReference type="OrthoDB" id="9807278at2"/>
<dbReference type="PANTHER" id="PTHR43480">
    <property type="entry name" value="ACYL-[ACYL-CARRIER-PROTEIN]--UDP-N-ACETYLGLUCOSAMINE O-ACYLTRANSFERASE"/>
    <property type="match status" value="1"/>
</dbReference>
<feature type="domain" description="UDP N-acetylglucosamine O-acyltransferase C-terminal" evidence="6">
    <location>
        <begin position="175"/>
        <end position="256"/>
    </location>
</feature>
<evidence type="ECO:0000256" key="3">
    <source>
        <dbReference type="ARBA" id="ARBA00022679"/>
    </source>
</evidence>
<evidence type="ECO:0000313" key="7">
    <source>
        <dbReference type="EMBL" id="SUX24745.1"/>
    </source>
</evidence>
<dbReference type="GO" id="GO:0016020">
    <property type="term" value="C:membrane"/>
    <property type="evidence" value="ECO:0007669"/>
    <property type="project" value="GOC"/>
</dbReference>
<keyword evidence="4" id="KW-0443">Lipid metabolism</keyword>
<dbReference type="InterPro" id="IPR001451">
    <property type="entry name" value="Hexapep"/>
</dbReference>
<dbReference type="GO" id="GO:0009245">
    <property type="term" value="P:lipid A biosynthetic process"/>
    <property type="evidence" value="ECO:0007669"/>
    <property type="project" value="UniProtKB-KW"/>
</dbReference>
<dbReference type="GO" id="GO:0008780">
    <property type="term" value="F:acyl-[acyl-carrier-protein]-UDP-N-acetylglucosamine O-acyltransferase activity"/>
    <property type="evidence" value="ECO:0007669"/>
    <property type="project" value="UniProtKB-EC"/>
</dbReference>
<evidence type="ECO:0000313" key="8">
    <source>
        <dbReference type="Proteomes" id="UP000254572"/>
    </source>
</evidence>
<keyword evidence="8" id="KW-1185">Reference proteome</keyword>
<evidence type="ECO:0000256" key="2">
    <source>
        <dbReference type="ARBA" id="ARBA00022556"/>
    </source>
</evidence>
<dbReference type="Gene3D" id="1.20.1180.10">
    <property type="entry name" value="Udp N-acetylglucosamine O-acyltransferase, C-terminal domain"/>
    <property type="match status" value="1"/>
</dbReference>
<dbReference type="InterPro" id="IPR029098">
    <property type="entry name" value="Acetyltransf_C"/>
</dbReference>
<evidence type="ECO:0000259" key="6">
    <source>
        <dbReference type="Pfam" id="PF13720"/>
    </source>
</evidence>
<accession>A0A381ECM0</accession>
<dbReference type="PIRSF" id="PIRSF000456">
    <property type="entry name" value="UDP-GlcNAc_acltr"/>
    <property type="match status" value="1"/>
</dbReference>
<keyword evidence="2" id="KW-0441">Lipid A biosynthesis</keyword>
<evidence type="ECO:0000256" key="5">
    <source>
        <dbReference type="ARBA" id="ARBA00023315"/>
    </source>
</evidence>
<keyword evidence="1" id="KW-0444">Lipid biosynthesis</keyword>
<dbReference type="EMBL" id="UFUW01000001">
    <property type="protein sequence ID" value="SUX24745.1"/>
    <property type="molecule type" value="Genomic_DNA"/>
</dbReference>
<dbReference type="CDD" id="cd03351">
    <property type="entry name" value="LbH_UDP-GlcNAc_AT"/>
    <property type="match status" value="1"/>
</dbReference>
<name>A0A381ECM0_9GAMM</name>
<sequence length="258" mass="27898">MIHPTAIIDSKAELAPDVNIGAYSVIGADVHIDSGTTIAPHVVIEGPTRIGKNNHIYPFASLGAAPQDKKYGGEATTLQIGDNNTIREYTTFNRGTVQDIGTTILGNDNWIMAYVHLAHDCVIGNDTTIANNVTLAGHVHIEDHVVMGGFALVYQFVHIGAYTMVGYCAGVKQNVAPYSLVVESPARIAGINLEGLKRHHFSADDIAMIKRCHHHLYQENLLLDEAREKINALAAESAPAQKIATFLNNTVGKRGLTR</sequence>
<keyword evidence="3 7" id="KW-0808">Transferase</keyword>